<dbReference type="InterPro" id="IPR021727">
    <property type="entry name" value="DUF3299"/>
</dbReference>
<evidence type="ECO:0008006" key="3">
    <source>
        <dbReference type="Google" id="ProtNLM"/>
    </source>
</evidence>
<dbReference type="eggNOG" id="COG3495">
    <property type="taxonomic scope" value="Bacteria"/>
</dbReference>
<dbReference type="EMBL" id="BAEN01000076">
    <property type="protein sequence ID" value="GAC16558.1"/>
    <property type="molecule type" value="Genomic_DNA"/>
</dbReference>
<dbReference type="Pfam" id="PF11736">
    <property type="entry name" value="DUF3299"/>
    <property type="match status" value="1"/>
</dbReference>
<sequence length="175" mass="19615">MLLIFMCANAISNPTYDEIEWVELIPEDDLNALLDPPDFLIDIEDGSELDSVDALSSMGTKSDNVQRFQQALTSTRIMESFDKKSVRIPGFIVPLSSDDEHRVVEFFIVPYFGACLHMPPPPPNQIIHAKFDKGVEVPQLDVAFWFEGVINVETNSNELGTSAYAISLDNIETYN</sequence>
<accession>K6YIW6</accession>
<evidence type="ECO:0000313" key="2">
    <source>
        <dbReference type="Proteomes" id="UP000006334"/>
    </source>
</evidence>
<protein>
    <recommendedName>
        <fullName evidence="3">Lipoprotein</fullName>
    </recommendedName>
</protein>
<organism evidence="1 2">
    <name type="scientific">Aliiglaciecola lipolytica E3</name>
    <dbReference type="NCBI Taxonomy" id="1127673"/>
    <lineage>
        <taxon>Bacteria</taxon>
        <taxon>Pseudomonadati</taxon>
        <taxon>Pseudomonadota</taxon>
        <taxon>Gammaproteobacteria</taxon>
        <taxon>Alteromonadales</taxon>
        <taxon>Alteromonadaceae</taxon>
        <taxon>Aliiglaciecola</taxon>
    </lineage>
</organism>
<gene>
    <name evidence="1" type="ORF">GLIP_3947</name>
</gene>
<reference evidence="1 2" key="1">
    <citation type="journal article" date="2017" name="Antonie Van Leeuwenhoek">
        <title>Rhizobium rhizosphaerae sp. nov., a novel species isolated from rice rhizosphere.</title>
        <authorList>
            <person name="Zhao J.J."/>
            <person name="Zhang J."/>
            <person name="Zhang R.J."/>
            <person name="Zhang C.W."/>
            <person name="Yin H.Q."/>
            <person name="Zhang X.X."/>
        </authorList>
    </citation>
    <scope>NUCLEOTIDE SEQUENCE [LARGE SCALE GENOMIC DNA]</scope>
    <source>
        <strain evidence="1 2">E3</strain>
    </source>
</reference>
<proteinExistence type="predicted"/>
<name>K6YIW6_9ALTE</name>
<comment type="caution">
    <text evidence="1">The sequence shown here is derived from an EMBL/GenBank/DDBJ whole genome shotgun (WGS) entry which is preliminary data.</text>
</comment>
<dbReference type="STRING" id="1127673.GLIP_3947"/>
<dbReference type="Gene3D" id="2.40.50.870">
    <property type="entry name" value="Protein of unknown function (DUF3299)"/>
    <property type="match status" value="1"/>
</dbReference>
<dbReference type="Proteomes" id="UP000006334">
    <property type="component" value="Unassembled WGS sequence"/>
</dbReference>
<keyword evidence="2" id="KW-1185">Reference proteome</keyword>
<dbReference type="AlphaFoldDB" id="K6YIW6"/>
<evidence type="ECO:0000313" key="1">
    <source>
        <dbReference type="EMBL" id="GAC16558.1"/>
    </source>
</evidence>